<dbReference type="InterPro" id="IPR020904">
    <property type="entry name" value="Sc_DH/Rdtase_CS"/>
</dbReference>
<dbReference type="Proteomes" id="UP000799640">
    <property type="component" value="Unassembled WGS sequence"/>
</dbReference>
<sequence>MSDLTGKVIAITGAASGIGLATAFLLASRGASLSLADIQGPALDSTAADIKAKHDVPIHTSVVDVRNVAQVDGWIESTVKVLGRLDGAVNLAGVIGKSIGHAGVKDFDEEEWQFIIDVNLTGLMHCMRAQLKVIAEGGSVVNASSVGGIMGRAFNSAYVASKWAVIGLSASAAKEVGERGVRVNAVCPGFIQTPMQAKSNEIQFQKGEEWKQMKGTEMYGVPLRRPGQPDEVARLIAFLLGDDSKFITGVAYRVDGGLVC</sequence>
<reference evidence="3" key="1">
    <citation type="journal article" date="2020" name="Stud. Mycol.">
        <title>101 Dothideomycetes genomes: a test case for predicting lifestyles and emergence of pathogens.</title>
        <authorList>
            <person name="Haridas S."/>
            <person name="Albert R."/>
            <person name="Binder M."/>
            <person name="Bloem J."/>
            <person name="Labutti K."/>
            <person name="Salamov A."/>
            <person name="Andreopoulos B."/>
            <person name="Baker S."/>
            <person name="Barry K."/>
            <person name="Bills G."/>
            <person name="Bluhm B."/>
            <person name="Cannon C."/>
            <person name="Castanera R."/>
            <person name="Culley D."/>
            <person name="Daum C."/>
            <person name="Ezra D."/>
            <person name="Gonzalez J."/>
            <person name="Henrissat B."/>
            <person name="Kuo A."/>
            <person name="Liang C."/>
            <person name="Lipzen A."/>
            <person name="Lutzoni F."/>
            <person name="Magnuson J."/>
            <person name="Mondo S."/>
            <person name="Nolan M."/>
            <person name="Ohm R."/>
            <person name="Pangilinan J."/>
            <person name="Park H.-J."/>
            <person name="Ramirez L."/>
            <person name="Alfaro M."/>
            <person name="Sun H."/>
            <person name="Tritt A."/>
            <person name="Yoshinaga Y."/>
            <person name="Zwiers L.-H."/>
            <person name="Turgeon B."/>
            <person name="Goodwin S."/>
            <person name="Spatafora J."/>
            <person name="Crous P."/>
            <person name="Grigoriev I."/>
        </authorList>
    </citation>
    <scope>NUCLEOTIDE SEQUENCE</scope>
    <source>
        <strain evidence="3">CBS 262.69</strain>
    </source>
</reference>
<dbReference type="InterPro" id="IPR002347">
    <property type="entry name" value="SDR_fam"/>
</dbReference>
<organism evidence="3 4">
    <name type="scientific">Trichodelitschia bisporula</name>
    <dbReference type="NCBI Taxonomy" id="703511"/>
    <lineage>
        <taxon>Eukaryota</taxon>
        <taxon>Fungi</taxon>
        <taxon>Dikarya</taxon>
        <taxon>Ascomycota</taxon>
        <taxon>Pezizomycotina</taxon>
        <taxon>Dothideomycetes</taxon>
        <taxon>Dothideomycetes incertae sedis</taxon>
        <taxon>Phaeotrichales</taxon>
        <taxon>Phaeotrichaceae</taxon>
        <taxon>Trichodelitschia</taxon>
    </lineage>
</organism>
<dbReference type="PRINTS" id="PR00080">
    <property type="entry name" value="SDRFAMILY"/>
</dbReference>
<dbReference type="GO" id="GO:0016616">
    <property type="term" value="F:oxidoreductase activity, acting on the CH-OH group of donors, NAD or NADP as acceptor"/>
    <property type="evidence" value="ECO:0007669"/>
    <property type="project" value="TreeGrafter"/>
</dbReference>
<gene>
    <name evidence="3" type="ORF">EJ06DRAFT_483313</name>
</gene>
<dbReference type="FunFam" id="3.40.50.720:FF:000084">
    <property type="entry name" value="Short-chain dehydrogenase reductase"/>
    <property type="match status" value="1"/>
</dbReference>
<dbReference type="InterPro" id="IPR036291">
    <property type="entry name" value="NAD(P)-bd_dom_sf"/>
</dbReference>
<dbReference type="PANTHER" id="PTHR42760:SF45">
    <property type="entry name" value="SHORT CHAIN DEHYDROGENASE_REDUCTASE FAMILY PROTEIN, PUTATIVE (AFU_ORTHOLOGUE AFUA_3G09150)-RELATED"/>
    <property type="match status" value="1"/>
</dbReference>
<dbReference type="EMBL" id="ML996706">
    <property type="protein sequence ID" value="KAF2396606.1"/>
    <property type="molecule type" value="Genomic_DNA"/>
</dbReference>
<name>A0A6G1HL72_9PEZI</name>
<dbReference type="GO" id="GO:0048038">
    <property type="term" value="F:quinone binding"/>
    <property type="evidence" value="ECO:0007669"/>
    <property type="project" value="TreeGrafter"/>
</dbReference>
<dbReference type="CDD" id="cd05233">
    <property type="entry name" value="SDR_c"/>
    <property type="match status" value="1"/>
</dbReference>
<dbReference type="PANTHER" id="PTHR42760">
    <property type="entry name" value="SHORT-CHAIN DEHYDROGENASES/REDUCTASES FAMILY MEMBER"/>
    <property type="match status" value="1"/>
</dbReference>
<dbReference type="PRINTS" id="PR00081">
    <property type="entry name" value="GDHRDH"/>
</dbReference>
<dbReference type="AlphaFoldDB" id="A0A6G1HL72"/>
<evidence type="ECO:0000313" key="4">
    <source>
        <dbReference type="Proteomes" id="UP000799640"/>
    </source>
</evidence>
<protein>
    <submittedName>
        <fullName evidence="3">NAD(P)-binding protein</fullName>
    </submittedName>
</protein>
<dbReference type="SUPFAM" id="SSF51735">
    <property type="entry name" value="NAD(P)-binding Rossmann-fold domains"/>
    <property type="match status" value="1"/>
</dbReference>
<dbReference type="GO" id="GO:0006633">
    <property type="term" value="P:fatty acid biosynthetic process"/>
    <property type="evidence" value="ECO:0007669"/>
    <property type="project" value="TreeGrafter"/>
</dbReference>
<evidence type="ECO:0000313" key="3">
    <source>
        <dbReference type="EMBL" id="KAF2396606.1"/>
    </source>
</evidence>
<comment type="similarity">
    <text evidence="1">Belongs to the short-chain dehydrogenases/reductases (SDR) family.</text>
</comment>
<accession>A0A6G1HL72</accession>
<dbReference type="OrthoDB" id="1669814at2759"/>
<keyword evidence="4" id="KW-1185">Reference proteome</keyword>
<keyword evidence="2" id="KW-0521">NADP</keyword>
<dbReference type="PROSITE" id="PS00061">
    <property type="entry name" value="ADH_SHORT"/>
    <property type="match status" value="1"/>
</dbReference>
<dbReference type="Pfam" id="PF13561">
    <property type="entry name" value="adh_short_C2"/>
    <property type="match status" value="1"/>
</dbReference>
<evidence type="ECO:0000256" key="1">
    <source>
        <dbReference type="ARBA" id="ARBA00006484"/>
    </source>
</evidence>
<evidence type="ECO:0000256" key="2">
    <source>
        <dbReference type="ARBA" id="ARBA00022857"/>
    </source>
</evidence>
<proteinExistence type="inferred from homology"/>
<dbReference type="Gene3D" id="3.40.50.720">
    <property type="entry name" value="NAD(P)-binding Rossmann-like Domain"/>
    <property type="match status" value="1"/>
</dbReference>